<name>A0A645GB00_9ZZZZ</name>
<keyword evidence="3" id="KW-0472">Membrane</keyword>
<feature type="region of interest" description="Disordered" evidence="2">
    <location>
        <begin position="1"/>
        <end position="24"/>
    </location>
</feature>
<sequence length="269" mass="30876">MANKPPGYGSRRPNRDGDPTPLSENNFRYVDQIERWRQEYERYTAVEENLTALSKLSYDPVDYAPLLVQVPWKERQVPDFSFLVEEARVTTESKFFIPIMTKLAGLVLSIIILVLSSNTTFLWVPGAFSVVLMLCLFWEIQQRQNAIESALQDAQKQVEIRTEQERQLIENEKKQHESAETERVALVEKLIAGDIAAVFLRIDNVLSRIGLPFPVDVHIDIFENVPLIQILLPPKTVIPLQTCSLLPSGRVKHTDKETRTVNKQYIELC</sequence>
<organism evidence="4">
    <name type="scientific">bioreactor metagenome</name>
    <dbReference type="NCBI Taxonomy" id="1076179"/>
    <lineage>
        <taxon>unclassified sequences</taxon>
        <taxon>metagenomes</taxon>
        <taxon>ecological metagenomes</taxon>
    </lineage>
</organism>
<reference evidence="4" key="1">
    <citation type="submission" date="2019-08" db="EMBL/GenBank/DDBJ databases">
        <authorList>
            <person name="Kucharzyk K."/>
            <person name="Murdoch R.W."/>
            <person name="Higgins S."/>
            <person name="Loffler F."/>
        </authorList>
    </citation>
    <scope>NUCLEOTIDE SEQUENCE</scope>
</reference>
<feature type="transmembrane region" description="Helical" evidence="3">
    <location>
        <begin position="95"/>
        <end position="115"/>
    </location>
</feature>
<accession>A0A645GB00</accession>
<gene>
    <name evidence="4" type="ORF">SDC9_168442</name>
</gene>
<keyword evidence="3" id="KW-1133">Transmembrane helix</keyword>
<dbReference type="EMBL" id="VSSQ01068948">
    <property type="protein sequence ID" value="MPN21063.1"/>
    <property type="molecule type" value="Genomic_DNA"/>
</dbReference>
<protein>
    <submittedName>
        <fullName evidence="4">Uncharacterized protein</fullName>
    </submittedName>
</protein>
<comment type="caution">
    <text evidence="4">The sequence shown here is derived from an EMBL/GenBank/DDBJ whole genome shotgun (WGS) entry which is preliminary data.</text>
</comment>
<dbReference type="AlphaFoldDB" id="A0A645GB00"/>
<evidence type="ECO:0000256" key="2">
    <source>
        <dbReference type="SAM" id="MobiDB-lite"/>
    </source>
</evidence>
<evidence type="ECO:0000313" key="4">
    <source>
        <dbReference type="EMBL" id="MPN21063.1"/>
    </source>
</evidence>
<keyword evidence="1" id="KW-0175">Coiled coil</keyword>
<evidence type="ECO:0000256" key="3">
    <source>
        <dbReference type="SAM" id="Phobius"/>
    </source>
</evidence>
<keyword evidence="3" id="KW-0812">Transmembrane</keyword>
<proteinExistence type="predicted"/>
<feature type="coiled-coil region" evidence="1">
    <location>
        <begin position="151"/>
        <end position="189"/>
    </location>
</feature>
<evidence type="ECO:0000256" key="1">
    <source>
        <dbReference type="SAM" id="Coils"/>
    </source>
</evidence>
<feature type="transmembrane region" description="Helical" evidence="3">
    <location>
        <begin position="121"/>
        <end position="140"/>
    </location>
</feature>